<sequence length="215" mass="22216">MRIAVLGTGQVGRRLASKLVEVGHTVTMGSRTADNADATAWAAETGAAHGTFAQAATTAELIVNATSGTVSVAALTAAGADNLADKIIVDVSNALDFSQGFPPKLVVPAAGSVAEEIQQAFPAARVVKTLNTTNNQVMVDPTRIPGQHSIFLSGDDADAKKQVARLLNSFGWTDAQLIDLGALNTARSTEPVVLLWVSLFQAMGTEDVTIGVFSA</sequence>
<evidence type="ECO:0000259" key="2">
    <source>
        <dbReference type="Pfam" id="PF03807"/>
    </source>
</evidence>
<protein>
    <recommendedName>
        <fullName evidence="2">Pyrroline-5-carboxylate reductase catalytic N-terminal domain-containing protein</fullName>
    </recommendedName>
</protein>
<accession>A0A4R1G5G9</accession>
<dbReference type="EMBL" id="SMFR01000001">
    <property type="protein sequence ID" value="TCK00659.1"/>
    <property type="molecule type" value="Genomic_DNA"/>
</dbReference>
<dbReference type="InterPro" id="IPR036291">
    <property type="entry name" value="NAD(P)-bd_dom_sf"/>
</dbReference>
<feature type="domain" description="Pyrroline-5-carboxylate reductase catalytic N-terminal" evidence="2">
    <location>
        <begin position="2"/>
        <end position="93"/>
    </location>
</feature>
<evidence type="ECO:0000313" key="4">
    <source>
        <dbReference type="Proteomes" id="UP000294856"/>
    </source>
</evidence>
<keyword evidence="4" id="KW-1185">Reference proteome</keyword>
<proteinExistence type="predicted"/>
<dbReference type="OrthoDB" id="3194817at2"/>
<evidence type="ECO:0000313" key="3">
    <source>
        <dbReference type="EMBL" id="TCK00659.1"/>
    </source>
</evidence>
<name>A0A4R1G5G9_9NOCA</name>
<dbReference type="SUPFAM" id="SSF51735">
    <property type="entry name" value="NAD(P)-binding Rossmann-fold domains"/>
    <property type="match status" value="1"/>
</dbReference>
<dbReference type="Pfam" id="PF03807">
    <property type="entry name" value="F420_oxidored"/>
    <property type="match status" value="1"/>
</dbReference>
<dbReference type="InterPro" id="IPR051267">
    <property type="entry name" value="STEAP_metalloreductase"/>
</dbReference>
<dbReference type="PANTHER" id="PTHR14239">
    <property type="entry name" value="DUDULIN-RELATED"/>
    <property type="match status" value="1"/>
</dbReference>
<dbReference type="PANTHER" id="PTHR14239:SF10">
    <property type="entry name" value="REDUCTASE"/>
    <property type="match status" value="1"/>
</dbReference>
<reference evidence="3 4" key="1">
    <citation type="submission" date="2019-03" db="EMBL/GenBank/DDBJ databases">
        <title>Genomic Encyclopedia of Type Strains, Phase IV (KMG-IV): sequencing the most valuable type-strain genomes for metagenomic binning, comparative biology and taxonomic classification.</title>
        <authorList>
            <person name="Goeker M."/>
        </authorList>
    </citation>
    <scope>NUCLEOTIDE SEQUENCE [LARGE SCALE GENOMIC DNA]</scope>
    <source>
        <strain evidence="3 4">DSM 44684</strain>
    </source>
</reference>
<dbReference type="Gene3D" id="3.40.50.720">
    <property type="entry name" value="NAD(P)-binding Rossmann-like Domain"/>
    <property type="match status" value="1"/>
</dbReference>
<dbReference type="STRING" id="1210063.GCA_001612665_04605"/>
<dbReference type="RefSeq" id="WP_067454930.1">
    <property type="nucleotide sequence ID" value="NZ_SMFR01000001.1"/>
</dbReference>
<dbReference type="GO" id="GO:0016491">
    <property type="term" value="F:oxidoreductase activity"/>
    <property type="evidence" value="ECO:0007669"/>
    <property type="project" value="UniProtKB-KW"/>
</dbReference>
<organism evidence="3 4">
    <name type="scientific">Nocardia alba</name>
    <dbReference type="NCBI Taxonomy" id="225051"/>
    <lineage>
        <taxon>Bacteria</taxon>
        <taxon>Bacillati</taxon>
        <taxon>Actinomycetota</taxon>
        <taxon>Actinomycetes</taxon>
        <taxon>Mycobacteriales</taxon>
        <taxon>Nocardiaceae</taxon>
        <taxon>Nocardia</taxon>
    </lineage>
</organism>
<dbReference type="AlphaFoldDB" id="A0A4R1G5G9"/>
<comment type="caution">
    <text evidence="3">The sequence shown here is derived from an EMBL/GenBank/DDBJ whole genome shotgun (WGS) entry which is preliminary data.</text>
</comment>
<keyword evidence="1" id="KW-0560">Oxidoreductase</keyword>
<gene>
    <name evidence="3" type="ORF">DFR71_1666</name>
</gene>
<dbReference type="InterPro" id="IPR028939">
    <property type="entry name" value="P5C_Rdtase_cat_N"/>
</dbReference>
<evidence type="ECO:0000256" key="1">
    <source>
        <dbReference type="ARBA" id="ARBA00023002"/>
    </source>
</evidence>
<dbReference type="Proteomes" id="UP000294856">
    <property type="component" value="Unassembled WGS sequence"/>
</dbReference>